<feature type="region of interest" description="Disordered" evidence="1">
    <location>
        <begin position="1"/>
        <end position="57"/>
    </location>
</feature>
<proteinExistence type="predicted"/>
<protein>
    <submittedName>
        <fullName evidence="2">Uncharacterized protein</fullName>
    </submittedName>
</protein>
<accession>Q94HL1</accession>
<dbReference type="EMBL" id="AC079022">
    <property type="protein sequence ID" value="AAK73133.1"/>
    <property type="molecule type" value="Genomic_DNA"/>
</dbReference>
<dbReference type="AlphaFoldDB" id="Q94HL1"/>
<organism evidence="2">
    <name type="scientific">Oryza sativa</name>
    <name type="common">Rice</name>
    <dbReference type="NCBI Taxonomy" id="4530"/>
    <lineage>
        <taxon>Eukaryota</taxon>
        <taxon>Viridiplantae</taxon>
        <taxon>Streptophyta</taxon>
        <taxon>Embryophyta</taxon>
        <taxon>Tracheophyta</taxon>
        <taxon>Spermatophyta</taxon>
        <taxon>Magnoliopsida</taxon>
        <taxon>Liliopsida</taxon>
        <taxon>Poales</taxon>
        <taxon>Poaceae</taxon>
        <taxon>BOP clade</taxon>
        <taxon>Oryzoideae</taxon>
        <taxon>Oryzeae</taxon>
        <taxon>Oryzinae</taxon>
        <taxon>Oryza</taxon>
    </lineage>
</organism>
<name>Q94HL1_ORYSA</name>
<sequence>MEWKKKEPKWTRESWRGEKKRQAAKPTTGFQPTNADVDPPAGYRPPRTRCTARPRSSTPSTMEIVYATNNVHVHPCRLVAHAQQQELLQKLCFFACFFVFLAGTNLAGDAPDPPCFSSSAAAVNSRWGRELDPDAEVVIWQSVEPRLVVATTGDTRRPDIGGIGVRWYEDLRSTTSSKQKTRIILVQRLRDEGQSSGGDVMEDEQQ</sequence>
<evidence type="ECO:0000313" key="2">
    <source>
        <dbReference type="EMBL" id="AAK73133.1"/>
    </source>
</evidence>
<evidence type="ECO:0000256" key="1">
    <source>
        <dbReference type="SAM" id="MobiDB-lite"/>
    </source>
</evidence>
<reference evidence="2" key="1">
    <citation type="submission" date="2001-07" db="EMBL/GenBank/DDBJ databases">
        <title>Oryza sativa PAC P0574H01 genomics sequence.</title>
        <authorList>
            <person name="Hsing Y.-I.C."/>
            <person name="Chow T.-Y."/>
            <person name="Wu H.-P."/>
            <person name="Chao Y.-T."/>
            <person name="Lee P.-F."/>
            <person name="Su C.-L."/>
            <person name="Liu S.-M."/>
            <person name="Chen C.-S."/>
            <person name="Shaw J.-F."/>
        </authorList>
    </citation>
    <scope>NUCLEOTIDE SEQUENCE</scope>
</reference>
<feature type="compositionally biased region" description="Basic and acidic residues" evidence="1">
    <location>
        <begin position="1"/>
        <end position="21"/>
    </location>
</feature>